<keyword evidence="3" id="KW-1185">Reference proteome</keyword>
<dbReference type="RefSeq" id="XP_024576558.1">
    <property type="nucleotide sequence ID" value="XM_024725820.1"/>
</dbReference>
<proteinExistence type="predicted"/>
<dbReference type="SUPFAM" id="SSF103657">
    <property type="entry name" value="BAR/IMD domain-like"/>
    <property type="match status" value="1"/>
</dbReference>
<dbReference type="PANTHER" id="PTHR21223:SF2">
    <property type="entry name" value="CBY1-INTERACTING BAR DOMAIN-CONTAINING PROTEIN HOMOLOG"/>
    <property type="match status" value="1"/>
</dbReference>
<dbReference type="AlphaFoldDB" id="A0A0P1AHA3"/>
<feature type="coiled-coil region" evidence="1">
    <location>
        <begin position="121"/>
        <end position="171"/>
    </location>
</feature>
<organism evidence="2 3">
    <name type="scientific">Plasmopara halstedii</name>
    <name type="common">Downy mildew of sunflower</name>
    <dbReference type="NCBI Taxonomy" id="4781"/>
    <lineage>
        <taxon>Eukaryota</taxon>
        <taxon>Sar</taxon>
        <taxon>Stramenopiles</taxon>
        <taxon>Oomycota</taxon>
        <taxon>Peronosporomycetes</taxon>
        <taxon>Peronosporales</taxon>
        <taxon>Peronosporaceae</taxon>
        <taxon>Plasmopara</taxon>
    </lineage>
</organism>
<dbReference type="PANTHER" id="PTHR21223">
    <property type="entry name" value="CBY1-INTERACTING BAR DOMAIN-CONTAINING PROTEIN HOMOLOG"/>
    <property type="match status" value="1"/>
</dbReference>
<dbReference type="GO" id="GO:0060271">
    <property type="term" value="P:cilium assembly"/>
    <property type="evidence" value="ECO:0007669"/>
    <property type="project" value="TreeGrafter"/>
</dbReference>
<dbReference type="GO" id="GO:0035869">
    <property type="term" value="C:ciliary transition zone"/>
    <property type="evidence" value="ECO:0007669"/>
    <property type="project" value="TreeGrafter"/>
</dbReference>
<dbReference type="Gene3D" id="1.20.1270.60">
    <property type="entry name" value="Arfaptin homology (AH) domain/BAR domain"/>
    <property type="match status" value="1"/>
</dbReference>
<dbReference type="GeneID" id="36405456"/>
<reference evidence="3" key="1">
    <citation type="submission" date="2014-09" db="EMBL/GenBank/DDBJ databases">
        <authorList>
            <person name="Sharma Rahul"/>
            <person name="Thines Marco"/>
        </authorList>
    </citation>
    <scope>NUCLEOTIDE SEQUENCE [LARGE SCALE GENOMIC DNA]</scope>
</reference>
<evidence type="ECO:0000256" key="1">
    <source>
        <dbReference type="SAM" id="Coils"/>
    </source>
</evidence>
<evidence type="ECO:0000313" key="3">
    <source>
        <dbReference type="Proteomes" id="UP000054928"/>
    </source>
</evidence>
<protein>
    <submittedName>
        <fullName evidence="2">FAM92 protein</fullName>
    </submittedName>
</protein>
<dbReference type="InterPro" id="IPR009602">
    <property type="entry name" value="CBAR/FAM92"/>
</dbReference>
<dbReference type="GO" id="GO:0036064">
    <property type="term" value="C:ciliary basal body"/>
    <property type="evidence" value="ECO:0007669"/>
    <property type="project" value="TreeGrafter"/>
</dbReference>
<dbReference type="OMA" id="MMLRPET"/>
<accession>A0A0P1AHA3</accession>
<dbReference type="EMBL" id="CCYD01000468">
    <property type="protein sequence ID" value="CEG40189.1"/>
    <property type="molecule type" value="Genomic_DNA"/>
</dbReference>
<dbReference type="Proteomes" id="UP000054928">
    <property type="component" value="Unassembled WGS sequence"/>
</dbReference>
<dbReference type="Pfam" id="PF06730">
    <property type="entry name" value="FAM92"/>
    <property type="match status" value="1"/>
</dbReference>
<sequence length="240" mass="27428">MIRMAYREGNEHLERAVEEGMEQALAAQLQFMEHNGRALEDLVAKMMKAREEQEAFLGTFAQSLEDIAAQEECTPLAQCLENLGKCGQMLARESHDVMMLRPETEILQVLARIQDWAIVPMKRLLEDREKAIKIEAKLQKEYNELKRGSSAREKEKKLRMLSDQKRRVENVNALLDLHMVSFDRYRIQNMKKIVSELARSQAFYHAKGLELFGGSCQNIANFQAADTVDKTAQANPAEAS</sequence>
<dbReference type="InterPro" id="IPR027267">
    <property type="entry name" value="AH/BAR_dom_sf"/>
</dbReference>
<dbReference type="OrthoDB" id="60621at2759"/>
<name>A0A0P1AHA3_PLAHL</name>
<evidence type="ECO:0000313" key="2">
    <source>
        <dbReference type="EMBL" id="CEG40189.1"/>
    </source>
</evidence>
<keyword evidence="1" id="KW-0175">Coiled coil</keyword>